<dbReference type="Proteomes" id="UP000694393">
    <property type="component" value="Unplaced"/>
</dbReference>
<evidence type="ECO:0000313" key="2">
    <source>
        <dbReference type="Proteomes" id="UP000694393"/>
    </source>
</evidence>
<reference evidence="1" key="1">
    <citation type="submission" date="2025-08" db="UniProtKB">
        <authorList>
            <consortium name="Ensembl"/>
        </authorList>
    </citation>
    <scope>IDENTIFICATION</scope>
</reference>
<evidence type="ECO:0000313" key="1">
    <source>
        <dbReference type="Ensembl" id="ENSPCEP00000009188.1"/>
    </source>
</evidence>
<proteinExistence type="predicted"/>
<keyword evidence="2" id="KW-1185">Reference proteome</keyword>
<protein>
    <submittedName>
        <fullName evidence="1">Uncharacterized protein</fullName>
    </submittedName>
</protein>
<sequence length="68" mass="7548">WTEEENALESACAPWGGWFSGWLPTWRPTSMSHLKNVEARILQCECWGAGSPLHPEISGGNQVVQPQV</sequence>
<name>A0A8C8RRW0_9SAUR</name>
<organism evidence="1 2">
    <name type="scientific">Pelusios castaneus</name>
    <name type="common">West African mud turtle</name>
    <dbReference type="NCBI Taxonomy" id="367368"/>
    <lineage>
        <taxon>Eukaryota</taxon>
        <taxon>Metazoa</taxon>
        <taxon>Chordata</taxon>
        <taxon>Craniata</taxon>
        <taxon>Vertebrata</taxon>
        <taxon>Euteleostomi</taxon>
        <taxon>Archelosauria</taxon>
        <taxon>Testudinata</taxon>
        <taxon>Testudines</taxon>
        <taxon>Pleurodira</taxon>
        <taxon>Pelomedusidae</taxon>
        <taxon>Pelusios</taxon>
    </lineage>
</organism>
<accession>A0A8C8RRW0</accession>
<dbReference type="AlphaFoldDB" id="A0A8C8RRW0"/>
<reference evidence="1" key="2">
    <citation type="submission" date="2025-09" db="UniProtKB">
        <authorList>
            <consortium name="Ensembl"/>
        </authorList>
    </citation>
    <scope>IDENTIFICATION</scope>
</reference>
<dbReference type="Ensembl" id="ENSPCET00000009514.1">
    <property type="protein sequence ID" value="ENSPCEP00000009188.1"/>
    <property type="gene ID" value="ENSPCEG00000007369.1"/>
</dbReference>